<keyword evidence="3" id="KW-0255">Endonuclease</keyword>
<dbReference type="GO" id="GO:0016787">
    <property type="term" value="F:hydrolase activity"/>
    <property type="evidence" value="ECO:0007669"/>
    <property type="project" value="UniProtKB-KW"/>
</dbReference>
<sequence>MIKSMTGFGRCENHQGDRKFTVEMKAVNHRYFDVNIRMPKKLNFFETAIRSVLKEYLQRGKVDVFITYEDYSETNLSLKYNEAVAAQYLAYFREMEEKLGVKNDVSASILGRCPEVFSMEEQAVDEKQIWEVLETALRGAGEQMVASRIREGEALKKDLLEKLDGMLLDTAKVEERYPGIMEEYRNKIHEKVRELLEDSQIDEGRLAAEVVLYADKICTDEETVRLRSHIENMAAELKKGGSVGRKLDFIAQEMNREANTILSKANDLETSNIAINLKTEIEKVREQIQNIE</sequence>
<feature type="domain" description="Endoribonuclease YicC-like N-terminal" evidence="6">
    <location>
        <begin position="2"/>
        <end position="157"/>
    </location>
</feature>
<evidence type="ECO:0000256" key="3">
    <source>
        <dbReference type="ARBA" id="ARBA00022759"/>
    </source>
</evidence>
<evidence type="ECO:0000256" key="4">
    <source>
        <dbReference type="ARBA" id="ARBA00022801"/>
    </source>
</evidence>
<evidence type="ECO:0000256" key="5">
    <source>
        <dbReference type="ARBA" id="ARBA00035648"/>
    </source>
</evidence>
<proteinExistence type="inferred from homology"/>
<reference evidence="8" key="2">
    <citation type="journal article" date="2021" name="PeerJ">
        <title>Extensive microbial diversity within the chicken gut microbiome revealed by metagenomics and culture.</title>
        <authorList>
            <person name="Gilroy R."/>
            <person name="Ravi A."/>
            <person name="Getino M."/>
            <person name="Pursley I."/>
            <person name="Horton D.L."/>
            <person name="Alikhan N.F."/>
            <person name="Baker D."/>
            <person name="Gharbi K."/>
            <person name="Hall N."/>
            <person name="Watson M."/>
            <person name="Adriaenssens E.M."/>
            <person name="Foster-Nyarko E."/>
            <person name="Jarju S."/>
            <person name="Secka A."/>
            <person name="Antonio M."/>
            <person name="Oren A."/>
            <person name="Chaudhuri R.R."/>
            <person name="La Ragione R."/>
            <person name="Hildebrand F."/>
            <person name="Pallen M.J."/>
        </authorList>
    </citation>
    <scope>NUCLEOTIDE SEQUENCE</scope>
    <source>
        <strain evidence="8">ChiSjej3B21-11622</strain>
    </source>
</reference>
<comment type="cofactor">
    <cofactor evidence="1">
        <name>a divalent metal cation</name>
        <dbReference type="ChEBI" id="CHEBI:60240"/>
    </cofactor>
</comment>
<evidence type="ECO:0000256" key="2">
    <source>
        <dbReference type="ARBA" id="ARBA00022722"/>
    </source>
</evidence>
<dbReference type="PANTHER" id="PTHR30636">
    <property type="entry name" value="UPF0701 PROTEIN YICC"/>
    <property type="match status" value="1"/>
</dbReference>
<comment type="similarity">
    <text evidence="5">Belongs to the YicC/YloC family.</text>
</comment>
<dbReference type="GO" id="GO:0004521">
    <property type="term" value="F:RNA endonuclease activity"/>
    <property type="evidence" value="ECO:0007669"/>
    <property type="project" value="InterPro"/>
</dbReference>
<protein>
    <submittedName>
        <fullName evidence="8">YicC family protein</fullName>
    </submittedName>
</protein>
<comment type="caution">
    <text evidence="8">The sequence shown here is derived from an EMBL/GenBank/DDBJ whole genome shotgun (WGS) entry which is preliminary data.</text>
</comment>
<dbReference type="InterPro" id="IPR013527">
    <property type="entry name" value="YicC-like_N"/>
</dbReference>
<evidence type="ECO:0000259" key="7">
    <source>
        <dbReference type="Pfam" id="PF08340"/>
    </source>
</evidence>
<accession>A0A9D0ZTS8</accession>
<reference evidence="8" key="1">
    <citation type="submission" date="2020-10" db="EMBL/GenBank/DDBJ databases">
        <authorList>
            <person name="Gilroy R."/>
        </authorList>
    </citation>
    <scope>NUCLEOTIDE SEQUENCE</scope>
    <source>
        <strain evidence="8">ChiSjej3B21-11622</strain>
    </source>
</reference>
<organism evidence="8 9">
    <name type="scientific">Candidatus Limivivens merdigallinarum</name>
    <dbReference type="NCBI Taxonomy" id="2840859"/>
    <lineage>
        <taxon>Bacteria</taxon>
        <taxon>Bacillati</taxon>
        <taxon>Bacillota</taxon>
        <taxon>Clostridia</taxon>
        <taxon>Lachnospirales</taxon>
        <taxon>Lachnospiraceae</taxon>
        <taxon>Lachnospiraceae incertae sedis</taxon>
        <taxon>Candidatus Limivivens</taxon>
    </lineage>
</organism>
<dbReference type="NCBIfam" id="TIGR00255">
    <property type="entry name" value="YicC/YloC family endoribonuclease"/>
    <property type="match status" value="1"/>
</dbReference>
<dbReference type="Pfam" id="PF03755">
    <property type="entry name" value="YicC-like_N"/>
    <property type="match status" value="1"/>
</dbReference>
<dbReference type="Proteomes" id="UP000886886">
    <property type="component" value="Unassembled WGS sequence"/>
</dbReference>
<dbReference type="PANTHER" id="PTHR30636:SF3">
    <property type="entry name" value="UPF0701 PROTEIN YICC"/>
    <property type="match status" value="1"/>
</dbReference>
<evidence type="ECO:0000313" key="9">
    <source>
        <dbReference type="Proteomes" id="UP000886886"/>
    </source>
</evidence>
<feature type="domain" description="Endoribonuclease YicC-like C-terminal" evidence="7">
    <location>
        <begin position="173"/>
        <end position="292"/>
    </location>
</feature>
<keyword evidence="2" id="KW-0540">Nuclease</keyword>
<gene>
    <name evidence="8" type="ORF">IAB26_02305</name>
</gene>
<evidence type="ECO:0000256" key="1">
    <source>
        <dbReference type="ARBA" id="ARBA00001968"/>
    </source>
</evidence>
<dbReference type="AlphaFoldDB" id="A0A9D0ZTS8"/>
<dbReference type="Pfam" id="PF08340">
    <property type="entry name" value="YicC-like_C"/>
    <property type="match status" value="1"/>
</dbReference>
<evidence type="ECO:0000313" key="8">
    <source>
        <dbReference type="EMBL" id="HIQ95371.1"/>
    </source>
</evidence>
<dbReference type="InterPro" id="IPR005229">
    <property type="entry name" value="YicC/YloC-like"/>
</dbReference>
<dbReference type="InterPro" id="IPR013551">
    <property type="entry name" value="YicC-like_C"/>
</dbReference>
<name>A0A9D0ZTS8_9FIRM</name>
<evidence type="ECO:0000259" key="6">
    <source>
        <dbReference type="Pfam" id="PF03755"/>
    </source>
</evidence>
<keyword evidence="4" id="KW-0378">Hydrolase</keyword>
<dbReference type="EMBL" id="DVFT01000029">
    <property type="protein sequence ID" value="HIQ95371.1"/>
    <property type="molecule type" value="Genomic_DNA"/>
</dbReference>